<organism evidence="1 2">
    <name type="scientific">Flavobacterium faecale</name>
    <dbReference type="NCBI Taxonomy" id="1355330"/>
    <lineage>
        <taxon>Bacteria</taxon>
        <taxon>Pseudomonadati</taxon>
        <taxon>Bacteroidota</taxon>
        <taxon>Flavobacteriia</taxon>
        <taxon>Flavobacteriales</taxon>
        <taxon>Flavobacteriaceae</taxon>
        <taxon>Flavobacterium</taxon>
    </lineage>
</organism>
<dbReference type="AlphaFoldDB" id="A0A2S1LAW0"/>
<proteinExistence type="predicted"/>
<gene>
    <name evidence="1" type="ORF">FFWV33_03650</name>
</gene>
<evidence type="ECO:0000313" key="2">
    <source>
        <dbReference type="Proteomes" id="UP000244527"/>
    </source>
</evidence>
<name>A0A2S1LAW0_9FLAO</name>
<protein>
    <recommendedName>
        <fullName evidence="3">DUF4352 domain-containing protein</fullName>
    </recommendedName>
</protein>
<dbReference type="Proteomes" id="UP000244527">
    <property type="component" value="Chromosome"/>
</dbReference>
<dbReference type="EMBL" id="CP020918">
    <property type="protein sequence ID" value="AWG20696.1"/>
    <property type="molecule type" value="Genomic_DNA"/>
</dbReference>
<accession>A0A2S1LAW0</accession>
<sequence length="144" mass="16651">MFAILGISCANKIKNPNMEVKVNTVGKLNSNDFDTKSGTFYSIKIDLVNNTNSPIHFWVMSCSWQDNFVFNTDTTYFYSLGCDSNYPIIMEILPRHKLTFNGIIHSNGYVNLNKKNDIKLGFVLINKKEYDILKMSDFRVLRFK</sequence>
<keyword evidence="2" id="KW-1185">Reference proteome</keyword>
<evidence type="ECO:0008006" key="3">
    <source>
        <dbReference type="Google" id="ProtNLM"/>
    </source>
</evidence>
<dbReference type="KEGG" id="ffa:FFWV33_03650"/>
<evidence type="ECO:0000313" key="1">
    <source>
        <dbReference type="EMBL" id="AWG20696.1"/>
    </source>
</evidence>
<reference evidence="1 2" key="1">
    <citation type="submission" date="2017-04" db="EMBL/GenBank/DDBJ databases">
        <title>Compelte genome sequence of WV33.</title>
        <authorList>
            <person name="Lee P.C."/>
        </authorList>
    </citation>
    <scope>NUCLEOTIDE SEQUENCE [LARGE SCALE GENOMIC DNA]</scope>
    <source>
        <strain evidence="1 2">WV33</strain>
    </source>
</reference>